<accession>A0A1A8LC90</accession>
<sequence length="45" mass="5142">VQLCLLLVLSNVLGISHLSLEKMSFYSVIKEQVIPKSTFFLINYI</sequence>
<reference evidence="1" key="1">
    <citation type="submission" date="2016-05" db="EMBL/GenBank/DDBJ databases">
        <authorList>
            <person name="Lavstsen T."/>
            <person name="Jespersen J.S."/>
        </authorList>
    </citation>
    <scope>NUCLEOTIDE SEQUENCE</scope>
    <source>
        <tissue evidence="1">Brain</tissue>
    </source>
</reference>
<gene>
    <name evidence="1" type="primary">RS1</name>
</gene>
<feature type="non-terminal residue" evidence="1">
    <location>
        <position position="45"/>
    </location>
</feature>
<feature type="non-terminal residue" evidence="1">
    <location>
        <position position="1"/>
    </location>
</feature>
<dbReference type="AlphaFoldDB" id="A0A1A8LC90"/>
<protein>
    <submittedName>
        <fullName evidence="1">Retinoschisin 1</fullName>
    </submittedName>
</protein>
<name>A0A1A8LC90_9TELE</name>
<reference evidence="1" key="2">
    <citation type="submission" date="2016-06" db="EMBL/GenBank/DDBJ databases">
        <title>The genome of a short-lived fish provides insights into sex chromosome evolution and the genetic control of aging.</title>
        <authorList>
            <person name="Reichwald K."/>
            <person name="Felder M."/>
            <person name="Petzold A."/>
            <person name="Koch P."/>
            <person name="Groth M."/>
            <person name="Platzer M."/>
        </authorList>
    </citation>
    <scope>NUCLEOTIDE SEQUENCE</scope>
    <source>
        <tissue evidence="1">Brain</tissue>
    </source>
</reference>
<evidence type="ECO:0000313" key="1">
    <source>
        <dbReference type="EMBL" id="SBR41499.1"/>
    </source>
</evidence>
<proteinExistence type="predicted"/>
<organism evidence="1">
    <name type="scientific">Nothobranchius pienaari</name>
    <dbReference type="NCBI Taxonomy" id="704102"/>
    <lineage>
        <taxon>Eukaryota</taxon>
        <taxon>Metazoa</taxon>
        <taxon>Chordata</taxon>
        <taxon>Craniata</taxon>
        <taxon>Vertebrata</taxon>
        <taxon>Euteleostomi</taxon>
        <taxon>Actinopterygii</taxon>
        <taxon>Neopterygii</taxon>
        <taxon>Teleostei</taxon>
        <taxon>Neoteleostei</taxon>
        <taxon>Acanthomorphata</taxon>
        <taxon>Ovalentaria</taxon>
        <taxon>Atherinomorphae</taxon>
        <taxon>Cyprinodontiformes</taxon>
        <taxon>Nothobranchiidae</taxon>
        <taxon>Nothobranchius</taxon>
    </lineage>
</organism>
<dbReference type="EMBL" id="HAEF01004117">
    <property type="protein sequence ID" value="SBR41499.1"/>
    <property type="molecule type" value="Transcribed_RNA"/>
</dbReference>